<dbReference type="Proteomes" id="UP000555564">
    <property type="component" value="Unassembled WGS sequence"/>
</dbReference>
<proteinExistence type="predicted"/>
<evidence type="ECO:0000256" key="1">
    <source>
        <dbReference type="SAM" id="MobiDB-lite"/>
    </source>
</evidence>
<keyword evidence="2" id="KW-1133">Transmembrane helix</keyword>
<accession>A0A7X0IAR3</accession>
<keyword evidence="3" id="KW-0732">Signal</keyword>
<dbReference type="PROSITE" id="PS51257">
    <property type="entry name" value="PROKAR_LIPOPROTEIN"/>
    <property type="match status" value="1"/>
</dbReference>
<comment type="caution">
    <text evidence="4">The sequence shown here is derived from an EMBL/GenBank/DDBJ whole genome shotgun (WGS) entry which is preliminary data.</text>
</comment>
<keyword evidence="2" id="KW-0812">Transmembrane</keyword>
<dbReference type="Gene3D" id="2.60.120.260">
    <property type="entry name" value="Galactose-binding domain-like"/>
    <property type="match status" value="1"/>
</dbReference>
<keyword evidence="2" id="KW-0472">Membrane</keyword>
<name>A0A7X0IAR3_9ACTN</name>
<dbReference type="EMBL" id="JACHIU010000001">
    <property type="protein sequence ID" value="MBB6471772.1"/>
    <property type="molecule type" value="Genomic_DNA"/>
</dbReference>
<dbReference type="AlphaFoldDB" id="A0A7X0IAR3"/>
<feature type="region of interest" description="Disordered" evidence="1">
    <location>
        <begin position="336"/>
        <end position="416"/>
    </location>
</feature>
<keyword evidence="5" id="KW-1185">Reference proteome</keyword>
<organism evidence="4 5">
    <name type="scientific">Sphaerisporangium rubeum</name>
    <dbReference type="NCBI Taxonomy" id="321317"/>
    <lineage>
        <taxon>Bacteria</taxon>
        <taxon>Bacillati</taxon>
        <taxon>Actinomycetota</taxon>
        <taxon>Actinomycetes</taxon>
        <taxon>Streptosporangiales</taxon>
        <taxon>Streptosporangiaceae</taxon>
        <taxon>Sphaerisporangium</taxon>
    </lineage>
</organism>
<evidence type="ECO:0000313" key="4">
    <source>
        <dbReference type="EMBL" id="MBB6471772.1"/>
    </source>
</evidence>
<feature type="compositionally biased region" description="Low complexity" evidence="1">
    <location>
        <begin position="374"/>
        <end position="385"/>
    </location>
</feature>
<evidence type="ECO:0000256" key="2">
    <source>
        <dbReference type="SAM" id="Phobius"/>
    </source>
</evidence>
<feature type="transmembrane region" description="Helical" evidence="2">
    <location>
        <begin position="417"/>
        <end position="438"/>
    </location>
</feature>
<sequence>MSGRAIRFRGVLAASALAACTGVCLQTPAAADTRHYIYEYTCTGGHLLRDDGPKNITVDVTIPTSVRVGERIAVDWTLSDSPLAASAAFKAGGRLIATGTSGVKGLWSGQLDSTGHKDQAVLAKNGPLKLPSAISGSVTTTETGKLTITPGQLVLDFIPPADTIRVNDNGDIDGEPEATVQHKHGPITYNESSWFRAADRSAYKDYKDDLHATAKKDDSVTVTFVGTGLAYIGERVKTVGEFEVSLGTDPKVIATVNAYDPAPEATPKAQEVLWSKTDFPYGEHTVKFKNVAPTGTVMAVDAFDFITRELSTPPDNYFRTTCTTKTVKSATVEVLPAPTPTSTSTSPGGNGHITDGDDSGRGVNVLSGGGQGHGAPTATATATVTRKPTPEPSRTPQVRVTPKGGAQTGEASGDGTAAPLLIGYGTVLTVTGVAGGALRRRRRRTAV</sequence>
<gene>
    <name evidence="4" type="ORF">BJ992_001203</name>
</gene>
<protein>
    <submittedName>
        <fullName evidence="4">Uncharacterized protein</fullName>
    </submittedName>
</protein>
<dbReference type="RefSeq" id="WP_184978940.1">
    <property type="nucleotide sequence ID" value="NZ_BAAALO010000025.1"/>
</dbReference>
<reference evidence="4 5" key="1">
    <citation type="submission" date="2020-08" db="EMBL/GenBank/DDBJ databases">
        <title>Sequencing the genomes of 1000 actinobacteria strains.</title>
        <authorList>
            <person name="Klenk H.-P."/>
        </authorList>
    </citation>
    <scope>NUCLEOTIDE SEQUENCE [LARGE SCALE GENOMIC DNA]</scope>
    <source>
        <strain evidence="4 5">DSM 44936</strain>
    </source>
</reference>
<feature type="chain" id="PRO_5038992507" evidence="3">
    <location>
        <begin position="19"/>
        <end position="447"/>
    </location>
</feature>
<evidence type="ECO:0000256" key="3">
    <source>
        <dbReference type="SAM" id="SignalP"/>
    </source>
</evidence>
<evidence type="ECO:0000313" key="5">
    <source>
        <dbReference type="Proteomes" id="UP000555564"/>
    </source>
</evidence>
<feature type="signal peptide" evidence="3">
    <location>
        <begin position="1"/>
        <end position="18"/>
    </location>
</feature>